<evidence type="ECO:0000256" key="6">
    <source>
        <dbReference type="ARBA" id="ARBA00022882"/>
    </source>
</evidence>
<dbReference type="PANTHER" id="PTHR11537:SF252">
    <property type="entry name" value="POTASSIUM VOLTAGE-GATED CHANNEL PROTEIN SHAW"/>
    <property type="match status" value="1"/>
</dbReference>
<accession>A0A8J9ZNW0</accession>
<dbReference type="Gene3D" id="1.20.120.350">
    <property type="entry name" value="Voltage-gated potassium channels. Chain C"/>
    <property type="match status" value="1"/>
</dbReference>
<reference evidence="15" key="1">
    <citation type="submission" date="2022-01" db="EMBL/GenBank/DDBJ databases">
        <authorList>
            <person name="Braso-Vives M."/>
        </authorList>
    </citation>
    <scope>NUCLEOTIDE SEQUENCE</scope>
</reference>
<keyword evidence="3" id="KW-0633">Potassium transport</keyword>
<keyword evidence="9" id="KW-0406">Ion transport</keyword>
<dbReference type="GO" id="GO:0043679">
    <property type="term" value="C:axon terminus"/>
    <property type="evidence" value="ECO:0007669"/>
    <property type="project" value="TreeGrafter"/>
</dbReference>
<dbReference type="InterPro" id="IPR028325">
    <property type="entry name" value="VG_K_chnl"/>
</dbReference>
<keyword evidence="8 13" id="KW-1133">Transmembrane helix</keyword>
<keyword evidence="11" id="KW-0407">Ion channel</keyword>
<organism evidence="15 16">
    <name type="scientific">Branchiostoma lanceolatum</name>
    <name type="common">Common lancelet</name>
    <name type="synonym">Amphioxus lanceolatum</name>
    <dbReference type="NCBI Taxonomy" id="7740"/>
    <lineage>
        <taxon>Eukaryota</taxon>
        <taxon>Metazoa</taxon>
        <taxon>Chordata</taxon>
        <taxon>Cephalochordata</taxon>
        <taxon>Leptocardii</taxon>
        <taxon>Amphioxiformes</taxon>
        <taxon>Branchiostomatidae</taxon>
        <taxon>Branchiostoma</taxon>
    </lineage>
</organism>
<dbReference type="PRINTS" id="PR00169">
    <property type="entry name" value="KCHANNEL"/>
</dbReference>
<dbReference type="InterPro" id="IPR027359">
    <property type="entry name" value="Volt_channel_dom_sf"/>
</dbReference>
<dbReference type="FunFam" id="1.10.287.70:FF:000002">
    <property type="entry name" value="Potassium voltage-gated channel subfamily a member"/>
    <property type="match status" value="1"/>
</dbReference>
<dbReference type="InterPro" id="IPR003968">
    <property type="entry name" value="K_chnl_volt-dep_Kv"/>
</dbReference>
<evidence type="ECO:0000256" key="9">
    <source>
        <dbReference type="ARBA" id="ARBA00023065"/>
    </source>
</evidence>
<evidence type="ECO:0000256" key="10">
    <source>
        <dbReference type="ARBA" id="ARBA00023136"/>
    </source>
</evidence>
<feature type="region of interest" description="Disordered" evidence="12">
    <location>
        <begin position="1"/>
        <end position="24"/>
    </location>
</feature>
<dbReference type="GO" id="GO:0032590">
    <property type="term" value="C:dendrite membrane"/>
    <property type="evidence" value="ECO:0007669"/>
    <property type="project" value="TreeGrafter"/>
</dbReference>
<evidence type="ECO:0000313" key="16">
    <source>
        <dbReference type="Proteomes" id="UP000838412"/>
    </source>
</evidence>
<feature type="region of interest" description="Disordered" evidence="12">
    <location>
        <begin position="345"/>
        <end position="372"/>
    </location>
</feature>
<feature type="compositionally biased region" description="Basic and acidic residues" evidence="12">
    <location>
        <begin position="1"/>
        <end position="11"/>
    </location>
</feature>
<dbReference type="FunFam" id="1.20.120.350:FF:000014">
    <property type="entry name" value="Potassium channel, voltage-gated Shaw-related subfamily C, member 4"/>
    <property type="match status" value="1"/>
</dbReference>
<sequence length="471" mass="52946">MNYQQHRDARETISAFEESDNEDDEMGISAEIARRFGIEECLESDKKSFWQRWQPKVWKFLEEPYSSMYARALAFTSLAFVMMAISIFCLETHSYFLTEVNHTVQTVSDSGNATVRHNTILITARPLVYLEMFCCAWFTLEFFSRLAFCPDKLAFIKSALNIVDFLSFFPFFVELSLSFMSTHAAEHSIRFLGMVRLARIFRIFKLTRHFTGLKILAHTLRASARELLLLMVFVCIGVLVYGSLIYYAERTTAHDNNKFTSIPQSFWWAVVTMTTLGYGDMVPRTFAGMIVGTLCAITGVLVVALPVPVIVSNFNLYYSHAQAMMKLPKKRHRALCGAAEALKNQSSDAGDSNFSRSERNDSDNTKNTDGTNQTEVTCINEFLNGDSIILRNGSLVGKNLDWDRRRSMRRSGIAPVPKLDDLVNGLEISGLGEDDPKTASPPTSPTSLTLPCNSVFPVSLPVPQLAVTEIV</sequence>
<name>A0A8J9ZNW0_BRALA</name>
<evidence type="ECO:0000256" key="13">
    <source>
        <dbReference type="SAM" id="Phobius"/>
    </source>
</evidence>
<dbReference type="PRINTS" id="PR01491">
    <property type="entry name" value="KVCHANNEL"/>
</dbReference>
<keyword evidence="6" id="KW-0851">Voltage-gated channel</keyword>
<dbReference type="GO" id="GO:0005251">
    <property type="term" value="F:delayed rectifier potassium channel activity"/>
    <property type="evidence" value="ECO:0007669"/>
    <property type="project" value="TreeGrafter"/>
</dbReference>
<feature type="transmembrane region" description="Helical" evidence="13">
    <location>
        <begin position="286"/>
        <end position="316"/>
    </location>
</feature>
<dbReference type="GO" id="GO:0008076">
    <property type="term" value="C:voltage-gated potassium channel complex"/>
    <property type="evidence" value="ECO:0007669"/>
    <property type="project" value="InterPro"/>
</dbReference>
<dbReference type="AlphaFoldDB" id="A0A8J9ZNW0"/>
<dbReference type="PANTHER" id="PTHR11537">
    <property type="entry name" value="VOLTAGE-GATED POTASSIUM CHANNEL"/>
    <property type="match status" value="1"/>
</dbReference>
<evidence type="ECO:0000256" key="8">
    <source>
        <dbReference type="ARBA" id="ARBA00022989"/>
    </source>
</evidence>
<evidence type="ECO:0000313" key="15">
    <source>
        <dbReference type="EMBL" id="CAH1258957.1"/>
    </source>
</evidence>
<feature type="region of interest" description="Disordered" evidence="12">
    <location>
        <begin position="429"/>
        <end position="448"/>
    </location>
</feature>
<evidence type="ECO:0000256" key="4">
    <source>
        <dbReference type="ARBA" id="ARBA00022692"/>
    </source>
</evidence>
<evidence type="ECO:0000256" key="5">
    <source>
        <dbReference type="ARBA" id="ARBA00022826"/>
    </source>
</evidence>
<evidence type="ECO:0000256" key="1">
    <source>
        <dbReference type="ARBA" id="ARBA00004141"/>
    </source>
</evidence>
<dbReference type="GO" id="GO:0001508">
    <property type="term" value="P:action potential"/>
    <property type="evidence" value="ECO:0007669"/>
    <property type="project" value="TreeGrafter"/>
</dbReference>
<keyword evidence="2" id="KW-0813">Transport</keyword>
<feature type="transmembrane region" description="Helical" evidence="13">
    <location>
        <begin position="227"/>
        <end position="248"/>
    </location>
</feature>
<feature type="compositionally biased region" description="Basic and acidic residues" evidence="12">
    <location>
        <begin position="356"/>
        <end position="366"/>
    </location>
</feature>
<dbReference type="SUPFAM" id="SSF81324">
    <property type="entry name" value="Voltage-gated potassium channels"/>
    <property type="match status" value="1"/>
</dbReference>
<evidence type="ECO:0000259" key="14">
    <source>
        <dbReference type="Pfam" id="PF00520"/>
    </source>
</evidence>
<feature type="transmembrane region" description="Helical" evidence="13">
    <location>
        <begin position="68"/>
        <end position="88"/>
    </location>
</feature>
<dbReference type="Pfam" id="PF00520">
    <property type="entry name" value="Ion_trans"/>
    <property type="match status" value="1"/>
</dbReference>
<keyword evidence="5" id="KW-0631">Potassium channel</keyword>
<keyword evidence="4 13" id="KW-0812">Transmembrane</keyword>
<keyword evidence="7" id="KW-0630">Potassium</keyword>
<dbReference type="GO" id="GO:0045211">
    <property type="term" value="C:postsynaptic membrane"/>
    <property type="evidence" value="ECO:0007669"/>
    <property type="project" value="TreeGrafter"/>
</dbReference>
<evidence type="ECO:0000256" key="7">
    <source>
        <dbReference type="ARBA" id="ARBA00022958"/>
    </source>
</evidence>
<evidence type="ECO:0000256" key="3">
    <source>
        <dbReference type="ARBA" id="ARBA00022538"/>
    </source>
</evidence>
<dbReference type="OrthoDB" id="415460at2759"/>
<evidence type="ECO:0000256" key="12">
    <source>
        <dbReference type="SAM" id="MobiDB-lite"/>
    </source>
</evidence>
<gene>
    <name evidence="15" type="primary">KCNC2</name>
    <name evidence="15" type="ORF">BLAG_LOCUS16359</name>
</gene>
<dbReference type="InterPro" id="IPR005821">
    <property type="entry name" value="Ion_trans_dom"/>
</dbReference>
<dbReference type="Proteomes" id="UP000838412">
    <property type="component" value="Chromosome 3"/>
</dbReference>
<evidence type="ECO:0000256" key="2">
    <source>
        <dbReference type="ARBA" id="ARBA00022448"/>
    </source>
</evidence>
<feature type="compositionally biased region" description="Polar residues" evidence="12">
    <location>
        <begin position="345"/>
        <end position="355"/>
    </location>
</feature>
<dbReference type="GO" id="GO:0042734">
    <property type="term" value="C:presynaptic membrane"/>
    <property type="evidence" value="ECO:0007669"/>
    <property type="project" value="TreeGrafter"/>
</dbReference>
<protein>
    <submittedName>
        <fullName evidence="15">KCNC2 protein</fullName>
    </submittedName>
</protein>
<proteinExistence type="predicted"/>
<feature type="transmembrane region" description="Helical" evidence="13">
    <location>
        <begin position="127"/>
        <end position="148"/>
    </location>
</feature>
<dbReference type="EMBL" id="OV696688">
    <property type="protein sequence ID" value="CAH1258957.1"/>
    <property type="molecule type" value="Genomic_DNA"/>
</dbReference>
<feature type="domain" description="Ion transport" evidence="14">
    <location>
        <begin position="73"/>
        <end position="321"/>
    </location>
</feature>
<comment type="subcellular location">
    <subcellularLocation>
        <location evidence="1">Membrane</location>
        <topology evidence="1">Multi-pass membrane protein</topology>
    </subcellularLocation>
</comment>
<dbReference type="GO" id="GO:0032809">
    <property type="term" value="C:neuronal cell body membrane"/>
    <property type="evidence" value="ECO:0007669"/>
    <property type="project" value="TreeGrafter"/>
</dbReference>
<keyword evidence="10 13" id="KW-0472">Membrane</keyword>
<evidence type="ECO:0000256" key="11">
    <source>
        <dbReference type="ARBA" id="ARBA00023303"/>
    </source>
</evidence>
<keyword evidence="16" id="KW-1185">Reference proteome</keyword>
<dbReference type="Gene3D" id="1.10.287.70">
    <property type="match status" value="1"/>
</dbReference>